<proteinExistence type="predicted"/>
<evidence type="ECO:0000313" key="3">
    <source>
        <dbReference type="Proteomes" id="UP001597472"/>
    </source>
</evidence>
<evidence type="ECO:0000313" key="2">
    <source>
        <dbReference type="EMBL" id="MFD2551627.1"/>
    </source>
</evidence>
<dbReference type="EMBL" id="JBHULS010000002">
    <property type="protein sequence ID" value="MFD2551627.1"/>
    <property type="molecule type" value="Genomic_DNA"/>
</dbReference>
<dbReference type="Proteomes" id="UP001597472">
    <property type="component" value="Unassembled WGS sequence"/>
</dbReference>
<accession>A0ABW5KRK0</accession>
<reference evidence="3" key="1">
    <citation type="journal article" date="2019" name="Int. J. Syst. Evol. Microbiol.">
        <title>The Global Catalogue of Microorganisms (GCM) 10K type strain sequencing project: providing services to taxonomists for standard genome sequencing and annotation.</title>
        <authorList>
            <consortium name="The Broad Institute Genomics Platform"/>
            <consortium name="The Broad Institute Genome Sequencing Center for Infectious Disease"/>
            <person name="Wu L."/>
            <person name="Ma J."/>
        </authorList>
    </citation>
    <scope>NUCLEOTIDE SEQUENCE [LARGE SCALE GENOMIC DNA]</scope>
    <source>
        <strain evidence="3">KCTC 42587</strain>
    </source>
</reference>
<keyword evidence="3" id="KW-1185">Reference proteome</keyword>
<dbReference type="RefSeq" id="WP_376892919.1">
    <property type="nucleotide sequence ID" value="NZ_JBHULS010000002.1"/>
</dbReference>
<feature type="region of interest" description="Disordered" evidence="1">
    <location>
        <begin position="1"/>
        <end position="21"/>
    </location>
</feature>
<gene>
    <name evidence="2" type="ORF">ACFSQP_07345</name>
</gene>
<organism evidence="2 3">
    <name type="scientific">Bizionia sediminis</name>
    <dbReference type="NCBI Taxonomy" id="1737064"/>
    <lineage>
        <taxon>Bacteria</taxon>
        <taxon>Pseudomonadati</taxon>
        <taxon>Bacteroidota</taxon>
        <taxon>Flavobacteriia</taxon>
        <taxon>Flavobacteriales</taxon>
        <taxon>Flavobacteriaceae</taxon>
        <taxon>Bizionia</taxon>
    </lineage>
</organism>
<evidence type="ECO:0000256" key="1">
    <source>
        <dbReference type="SAM" id="MobiDB-lite"/>
    </source>
</evidence>
<name>A0ABW5KRK0_9FLAO</name>
<feature type="region of interest" description="Disordered" evidence="1">
    <location>
        <begin position="170"/>
        <end position="200"/>
    </location>
</feature>
<comment type="caution">
    <text evidence="2">The sequence shown here is derived from an EMBL/GenBank/DDBJ whole genome shotgun (WGS) entry which is preliminary data.</text>
</comment>
<sequence>MNSLQKMGKKSSSMGSGNNDRLITSPDNGFIIDINSATYIETNTGDYHSYTFPIYRENASMLLENLLMSGQPDGSYRAFITSYNITVEELQAISLGTYVDLEGKTSYTEINAEGLAIDLFGKLTTNCTYYFFSWCGCSVPTHGGGYDVDGLPCNCMESYTISECIEGSGINNEGGGPTGSTNDPENPLGGGSGPNITTPTYTPQPWENILACMPGLLDMESNALSWLQANKGQASQIEAYIDANRPSPNACPSVEVMTFVIAAISATDEGGLVDWDDNVILDSTVLNNQKVKCVYDKLKGLSNTVFNDIINDHFESAKNTRITFKIANTPNGEDAFTKGRTNNGITSFDILLSPNVVNTASIIEIALMIIHESIHAELLDRCVQLGIINAFNAVGNPNFTNTSITYNTSDALFAILVEQYRNFGGTNSQWNHDLFSVGNYRTTMAQNLVDIHPWLNDASNDFLSNVNNDNLNLYGNFSLQELMEYISWIGLEGTQEFINNIQNNSLEFTKKNYVETAARIEYTNNCN</sequence>
<protein>
    <submittedName>
        <fullName evidence="2">Uncharacterized protein</fullName>
    </submittedName>
</protein>